<dbReference type="EMBL" id="PKLL01000033">
    <property type="protein sequence ID" value="RZE15483.1"/>
    <property type="molecule type" value="Genomic_DNA"/>
</dbReference>
<protein>
    <submittedName>
        <fullName evidence="1">Uncharacterized protein</fullName>
    </submittedName>
</protein>
<evidence type="ECO:0000313" key="1">
    <source>
        <dbReference type="EMBL" id="RZE15483.1"/>
    </source>
</evidence>
<accession>A0A8G2E1V3</accession>
<dbReference type="AlphaFoldDB" id="A0A8G2E1V3"/>
<dbReference type="RefSeq" id="WP_129806021.1">
    <property type="nucleotide sequence ID" value="NZ_CP108648.1"/>
</dbReference>
<sequence>MGVTISRCTTSTELHRQYSGQHEAQPVYIELDLESETLHASYNAEVGNAVPFSVRHGFERRYTIPVLTGEAANQLMEQLVPLANRVVADWEKHWDGNNFVAHLGEDAVAAEQELEELISADAMDYSPDSVVAEWDIDGATNGCEAEEWGITADTTDARLDEIEAKILADLAECGERAVAVCDGLNSYLRGLREEFREDQDA</sequence>
<organism evidence="1 2">
    <name type="scientific">Streptomyces albidoflavus</name>
    <dbReference type="NCBI Taxonomy" id="1886"/>
    <lineage>
        <taxon>Bacteria</taxon>
        <taxon>Bacillati</taxon>
        <taxon>Actinomycetota</taxon>
        <taxon>Actinomycetes</taxon>
        <taxon>Kitasatosporales</taxon>
        <taxon>Streptomycetaceae</taxon>
        <taxon>Streptomyces</taxon>
        <taxon>Streptomyces albidoflavus group</taxon>
    </lineage>
</organism>
<reference evidence="1 2" key="1">
    <citation type="submission" date="2017-12" db="EMBL/GenBank/DDBJ databases">
        <title>Population genomics insights into the ecological differentiation and adaptive evolution in streptomycetes.</title>
        <authorList>
            <person name="Li Y."/>
            <person name="Huang Y."/>
        </authorList>
    </citation>
    <scope>NUCLEOTIDE SEQUENCE [LARGE SCALE GENOMIC DNA]</scope>
    <source>
        <strain evidence="1 2">NBRC 100770</strain>
    </source>
</reference>
<dbReference type="GeneID" id="97271801"/>
<proteinExistence type="predicted"/>
<name>A0A8G2E1V3_9ACTN</name>
<evidence type="ECO:0000313" key="2">
    <source>
        <dbReference type="Proteomes" id="UP000292693"/>
    </source>
</evidence>
<dbReference type="Proteomes" id="UP000292693">
    <property type="component" value="Unassembled WGS sequence"/>
</dbReference>
<comment type="caution">
    <text evidence="1">The sequence shown here is derived from an EMBL/GenBank/DDBJ whole genome shotgun (WGS) entry which is preliminary data.</text>
</comment>
<gene>
    <name evidence="1" type="ORF">C0Q92_31040</name>
</gene>